<reference evidence="2 3" key="1">
    <citation type="submission" date="2012-01" db="EMBL/GenBank/DDBJ databases">
        <title>The Genome Sequence of Facklamia languida CCUG 37842.</title>
        <authorList>
            <consortium name="The Broad Institute Genome Sequencing Platform"/>
            <person name="Earl A."/>
            <person name="Ward D."/>
            <person name="Feldgarden M."/>
            <person name="Gevers D."/>
            <person name="Huys G."/>
            <person name="Young S.K."/>
            <person name="Zeng Q."/>
            <person name="Gargeya S."/>
            <person name="Fitzgerald M."/>
            <person name="Haas B."/>
            <person name="Abouelleil A."/>
            <person name="Alvarado L."/>
            <person name="Arachchi H.M."/>
            <person name="Berlin A."/>
            <person name="Chapman S.B."/>
            <person name="Gearin G."/>
            <person name="Goldberg J."/>
            <person name="Griggs A."/>
            <person name="Gujja S."/>
            <person name="Hansen M."/>
            <person name="Heiman D."/>
            <person name="Howarth C."/>
            <person name="Larimer J."/>
            <person name="Lui A."/>
            <person name="MacDonald P.J.P."/>
            <person name="McCowen C."/>
            <person name="Montmayeur A."/>
            <person name="Murphy C."/>
            <person name="Neiman D."/>
            <person name="Pearson M."/>
            <person name="Priest M."/>
            <person name="Roberts A."/>
            <person name="Saif S."/>
            <person name="Shea T."/>
            <person name="Sisk P."/>
            <person name="Stolte C."/>
            <person name="Sykes S."/>
            <person name="Wortman J."/>
            <person name="Nusbaum C."/>
            <person name="Birren B."/>
        </authorList>
    </citation>
    <scope>NUCLEOTIDE SEQUENCE [LARGE SCALE GENOMIC DNA]</scope>
    <source>
        <strain evidence="2 3">CCUG 37842</strain>
    </source>
</reference>
<dbReference type="EMBL" id="AGEG01000002">
    <property type="protein sequence ID" value="EHR38228.1"/>
    <property type="molecule type" value="Genomic_DNA"/>
</dbReference>
<keyword evidence="3" id="KW-1185">Reference proteome</keyword>
<comment type="caution">
    <text evidence="2">The sequence shown here is derived from an EMBL/GenBank/DDBJ whole genome shotgun (WGS) entry which is preliminary data.</text>
</comment>
<dbReference type="Gene3D" id="3.40.630.30">
    <property type="match status" value="1"/>
</dbReference>
<dbReference type="PANTHER" id="PTHR43415:SF3">
    <property type="entry name" value="GNAT-FAMILY ACETYLTRANSFERASE"/>
    <property type="match status" value="1"/>
</dbReference>
<gene>
    <name evidence="2" type="ORF">HMPREF9708_00312</name>
</gene>
<name>H3NHH3_9LACT</name>
<sequence length="177" mass="20911">MLFEDEKLYLRKVRSDDVDMYHKWRNDIDVMKTTSPFLNVYTYDETKDFFDNVILSSSGSEGYIIMDKAENIEVGIVSLTNIDYKNRNCEIIIDLGNKEFWGKGYGRIATELLLDFAFKEMNMHRVFLNVFSFNERAIGLYKKIGFREEGRSRESIFRNGEYHDVVQMGLLESEFKK</sequence>
<evidence type="ECO:0000313" key="2">
    <source>
        <dbReference type="EMBL" id="EHR38228.1"/>
    </source>
</evidence>
<dbReference type="InterPro" id="IPR000182">
    <property type="entry name" value="GNAT_dom"/>
</dbReference>
<dbReference type="eggNOG" id="COG1670">
    <property type="taxonomic scope" value="Bacteria"/>
</dbReference>
<organism evidence="2 3">
    <name type="scientific">Facklamia languida CCUG 37842</name>
    <dbReference type="NCBI Taxonomy" id="883113"/>
    <lineage>
        <taxon>Bacteria</taxon>
        <taxon>Bacillati</taxon>
        <taxon>Bacillota</taxon>
        <taxon>Bacilli</taxon>
        <taxon>Lactobacillales</taxon>
        <taxon>Aerococcaceae</taxon>
        <taxon>Facklamia</taxon>
    </lineage>
</organism>
<dbReference type="PROSITE" id="PS51186">
    <property type="entry name" value="GNAT"/>
    <property type="match status" value="1"/>
</dbReference>
<proteinExistence type="predicted"/>
<evidence type="ECO:0000259" key="1">
    <source>
        <dbReference type="PROSITE" id="PS51186"/>
    </source>
</evidence>
<dbReference type="HOGENOM" id="CLU_013985_3_2_9"/>
<protein>
    <recommendedName>
        <fullName evidence="1">N-acetyltransferase domain-containing protein</fullName>
    </recommendedName>
</protein>
<dbReference type="STRING" id="883113.HMPREF9708_00312"/>
<dbReference type="SUPFAM" id="SSF55729">
    <property type="entry name" value="Acyl-CoA N-acyltransferases (Nat)"/>
    <property type="match status" value="1"/>
</dbReference>
<evidence type="ECO:0000313" key="3">
    <source>
        <dbReference type="Proteomes" id="UP000006190"/>
    </source>
</evidence>
<dbReference type="RefSeq" id="WP_006308241.1">
    <property type="nucleotide sequence ID" value="NZ_JH601133.1"/>
</dbReference>
<dbReference type="Proteomes" id="UP000006190">
    <property type="component" value="Unassembled WGS sequence"/>
</dbReference>
<feature type="domain" description="N-acetyltransferase" evidence="1">
    <location>
        <begin position="8"/>
        <end position="173"/>
    </location>
</feature>
<dbReference type="AlphaFoldDB" id="H3NHH3"/>
<dbReference type="PANTHER" id="PTHR43415">
    <property type="entry name" value="SPERMIDINE N(1)-ACETYLTRANSFERASE"/>
    <property type="match status" value="1"/>
</dbReference>
<dbReference type="Pfam" id="PF13302">
    <property type="entry name" value="Acetyltransf_3"/>
    <property type="match status" value="1"/>
</dbReference>
<dbReference type="GO" id="GO:0016747">
    <property type="term" value="F:acyltransferase activity, transferring groups other than amino-acyl groups"/>
    <property type="evidence" value="ECO:0007669"/>
    <property type="project" value="InterPro"/>
</dbReference>
<dbReference type="OrthoDB" id="9795206at2"/>
<dbReference type="InterPro" id="IPR016181">
    <property type="entry name" value="Acyl_CoA_acyltransferase"/>
</dbReference>
<accession>H3NHH3</accession>